<protein>
    <submittedName>
        <fullName evidence="3">Uncharacterized protein</fullName>
    </submittedName>
</protein>
<name>A0A914XP76_9BILA</name>
<feature type="region of interest" description="Disordered" evidence="1">
    <location>
        <begin position="1"/>
        <end position="25"/>
    </location>
</feature>
<evidence type="ECO:0000256" key="1">
    <source>
        <dbReference type="SAM" id="MobiDB-lite"/>
    </source>
</evidence>
<feature type="compositionally biased region" description="Polar residues" evidence="1">
    <location>
        <begin position="162"/>
        <end position="175"/>
    </location>
</feature>
<evidence type="ECO:0000313" key="2">
    <source>
        <dbReference type="Proteomes" id="UP000887566"/>
    </source>
</evidence>
<dbReference type="Proteomes" id="UP000887566">
    <property type="component" value="Unplaced"/>
</dbReference>
<keyword evidence="2" id="KW-1185">Reference proteome</keyword>
<organism evidence="2 3">
    <name type="scientific">Plectus sambesii</name>
    <dbReference type="NCBI Taxonomy" id="2011161"/>
    <lineage>
        <taxon>Eukaryota</taxon>
        <taxon>Metazoa</taxon>
        <taxon>Ecdysozoa</taxon>
        <taxon>Nematoda</taxon>
        <taxon>Chromadorea</taxon>
        <taxon>Plectida</taxon>
        <taxon>Plectina</taxon>
        <taxon>Plectoidea</taxon>
        <taxon>Plectidae</taxon>
        <taxon>Plectus</taxon>
    </lineage>
</organism>
<reference evidence="3" key="1">
    <citation type="submission" date="2022-11" db="UniProtKB">
        <authorList>
            <consortium name="WormBaseParasite"/>
        </authorList>
    </citation>
    <scope>IDENTIFICATION</scope>
</reference>
<accession>A0A914XP76</accession>
<sequence length="256" mass="29471">MGSYYAGDSYPGTNSKSTNSYRDYISGPHASSYEDYVKKIFKPGHRLQQSSRDKLQGDNPERGISALSMMRVGNALGKEALDNRYDDYKTKEDNNIEYSPLDSMYTELSSCGLEDKPYKRYQVYQPKQSSEYYSVMNSRPIHLEDPLRFTNAYREARTLSSPNVYTPTNQTNNYRASPESGRNVPMGDRSSHMLVDYKNFNSSPLSPYMYQGHPYVHREDSRIVGSDFVMLTLRPRDAFLDRIDKTLAEARAIPRY</sequence>
<proteinExistence type="predicted"/>
<dbReference type="WBParaSite" id="PSAMB.scaffold887size39305.g9479.t1">
    <property type="protein sequence ID" value="PSAMB.scaffold887size39305.g9479.t1"/>
    <property type="gene ID" value="PSAMB.scaffold887size39305.g9479"/>
</dbReference>
<feature type="region of interest" description="Disordered" evidence="1">
    <location>
        <begin position="162"/>
        <end position="184"/>
    </location>
</feature>
<feature type="compositionally biased region" description="Polar residues" evidence="1">
    <location>
        <begin position="11"/>
        <end position="21"/>
    </location>
</feature>
<evidence type="ECO:0000313" key="3">
    <source>
        <dbReference type="WBParaSite" id="PSAMB.scaffold887size39305.g9479.t1"/>
    </source>
</evidence>
<dbReference type="AlphaFoldDB" id="A0A914XP76"/>